<feature type="transmembrane region" description="Helical" evidence="7">
    <location>
        <begin position="251"/>
        <end position="277"/>
    </location>
</feature>
<evidence type="ECO:0000256" key="3">
    <source>
        <dbReference type="ARBA" id="ARBA00022475"/>
    </source>
</evidence>
<feature type="transmembrane region" description="Helical" evidence="7">
    <location>
        <begin position="158"/>
        <end position="178"/>
    </location>
</feature>
<dbReference type="Pfam" id="PF19300">
    <property type="entry name" value="BPD_transp_1_N"/>
    <property type="match status" value="1"/>
</dbReference>
<dbReference type="OrthoDB" id="147688at2"/>
<dbReference type="GO" id="GO:0055085">
    <property type="term" value="P:transmembrane transport"/>
    <property type="evidence" value="ECO:0007669"/>
    <property type="project" value="InterPro"/>
</dbReference>
<dbReference type="AlphaFoldDB" id="A0A561BWP4"/>
<keyword evidence="3" id="KW-1003">Cell membrane</keyword>
<keyword evidence="10" id="KW-1185">Reference proteome</keyword>
<dbReference type="PANTHER" id="PTHR43163">
    <property type="entry name" value="DIPEPTIDE TRANSPORT SYSTEM PERMEASE PROTEIN DPPB-RELATED"/>
    <property type="match status" value="1"/>
</dbReference>
<evidence type="ECO:0000313" key="10">
    <source>
        <dbReference type="Proteomes" id="UP000318380"/>
    </source>
</evidence>
<comment type="caution">
    <text evidence="9">The sequence shown here is derived from an EMBL/GenBank/DDBJ whole genome shotgun (WGS) entry which is preliminary data.</text>
</comment>
<dbReference type="Gene3D" id="1.10.3720.10">
    <property type="entry name" value="MetI-like"/>
    <property type="match status" value="1"/>
</dbReference>
<reference evidence="9 10" key="1">
    <citation type="submission" date="2019-06" db="EMBL/GenBank/DDBJ databases">
        <title>Sequencing the genomes of 1000 actinobacteria strains.</title>
        <authorList>
            <person name="Klenk H.-P."/>
        </authorList>
    </citation>
    <scope>NUCLEOTIDE SEQUENCE [LARGE SCALE GENOMIC DNA]</scope>
    <source>
        <strain evidence="9 10">DSM 24683</strain>
    </source>
</reference>
<dbReference type="PANTHER" id="PTHR43163:SF9">
    <property type="entry name" value="ABC TRANSPORTER PERMEASE PROTEIN"/>
    <property type="match status" value="1"/>
</dbReference>
<dbReference type="InterPro" id="IPR000515">
    <property type="entry name" value="MetI-like"/>
</dbReference>
<accession>A0A561BWP4</accession>
<dbReference type="CDD" id="cd06261">
    <property type="entry name" value="TM_PBP2"/>
    <property type="match status" value="1"/>
</dbReference>
<dbReference type="EMBL" id="VIVK01000001">
    <property type="protein sequence ID" value="TWD83248.1"/>
    <property type="molecule type" value="Genomic_DNA"/>
</dbReference>
<dbReference type="PROSITE" id="PS50928">
    <property type="entry name" value="ABC_TM1"/>
    <property type="match status" value="1"/>
</dbReference>
<keyword evidence="6 7" id="KW-0472">Membrane</keyword>
<comment type="similarity">
    <text evidence="7">Belongs to the binding-protein-dependent transport system permease family.</text>
</comment>
<keyword evidence="2 7" id="KW-0813">Transport</keyword>
<dbReference type="Proteomes" id="UP000318380">
    <property type="component" value="Unassembled WGS sequence"/>
</dbReference>
<proteinExistence type="inferred from homology"/>
<evidence type="ECO:0000256" key="7">
    <source>
        <dbReference type="RuleBase" id="RU363032"/>
    </source>
</evidence>
<evidence type="ECO:0000256" key="5">
    <source>
        <dbReference type="ARBA" id="ARBA00022989"/>
    </source>
</evidence>
<comment type="subcellular location">
    <subcellularLocation>
        <location evidence="1 7">Cell membrane</location>
        <topology evidence="1 7">Multi-pass membrane protein</topology>
    </subcellularLocation>
</comment>
<protein>
    <submittedName>
        <fullName evidence="9">Peptide/nickel transport system permease protein</fullName>
    </submittedName>
</protein>
<dbReference type="GO" id="GO:0005886">
    <property type="term" value="C:plasma membrane"/>
    <property type="evidence" value="ECO:0007669"/>
    <property type="project" value="UniProtKB-SubCell"/>
</dbReference>
<dbReference type="InterPro" id="IPR045621">
    <property type="entry name" value="BPD_transp_1_N"/>
</dbReference>
<name>A0A561BWP4_9ACTN</name>
<feature type="transmembrane region" description="Helical" evidence="7">
    <location>
        <begin position="297"/>
        <end position="323"/>
    </location>
</feature>
<evidence type="ECO:0000256" key="1">
    <source>
        <dbReference type="ARBA" id="ARBA00004651"/>
    </source>
</evidence>
<organism evidence="9 10">
    <name type="scientific">Kribbella amoyensis</name>
    <dbReference type="NCBI Taxonomy" id="996641"/>
    <lineage>
        <taxon>Bacteria</taxon>
        <taxon>Bacillati</taxon>
        <taxon>Actinomycetota</taxon>
        <taxon>Actinomycetes</taxon>
        <taxon>Propionibacteriales</taxon>
        <taxon>Kribbellaceae</taxon>
        <taxon>Kribbella</taxon>
    </lineage>
</organism>
<feature type="transmembrane region" description="Helical" evidence="7">
    <location>
        <begin position="12"/>
        <end position="30"/>
    </location>
</feature>
<dbReference type="RefSeq" id="WP_145809632.1">
    <property type="nucleotide sequence ID" value="NZ_VIVK01000001.1"/>
</dbReference>
<evidence type="ECO:0000313" key="9">
    <source>
        <dbReference type="EMBL" id="TWD83248.1"/>
    </source>
</evidence>
<evidence type="ECO:0000259" key="8">
    <source>
        <dbReference type="PROSITE" id="PS50928"/>
    </source>
</evidence>
<sequence>MLYFVARRLVSALSVVLVTLIATFTLFFVAPTDPAAAICGERNCTQERYNEIKQNLHLDKPKVQQFAEYTAGIFAGRTFETSGTTQECAAPCLGFSFKNDRPVTEMLKDRLPVTVSLVAGYAVLVLTIGVFVGSMAAKRRGTVGDRVLMSSTLILSSVPYYIVALMISLYLTILYPILPRGGYTPLSENPAKWFLGLLTPWLVIGIYNCTQYARYSRGSMVETLSEDFIRTARAKGLSDRKVTYKHALRSGLIPVITIFGLDIAGSLAGAIFTERIFDLPGLGNLVLESLNNYDLPVIMGTVLVASVILVAMNFLVDVAYSIVDPRVRLS</sequence>
<keyword evidence="4 7" id="KW-0812">Transmembrane</keyword>
<keyword evidence="5 7" id="KW-1133">Transmembrane helix</keyword>
<dbReference type="SUPFAM" id="SSF161098">
    <property type="entry name" value="MetI-like"/>
    <property type="match status" value="1"/>
</dbReference>
<evidence type="ECO:0000256" key="2">
    <source>
        <dbReference type="ARBA" id="ARBA00022448"/>
    </source>
</evidence>
<dbReference type="Pfam" id="PF00528">
    <property type="entry name" value="BPD_transp_1"/>
    <property type="match status" value="1"/>
</dbReference>
<evidence type="ECO:0000256" key="4">
    <source>
        <dbReference type="ARBA" id="ARBA00022692"/>
    </source>
</evidence>
<feature type="transmembrane region" description="Helical" evidence="7">
    <location>
        <begin position="190"/>
        <end position="210"/>
    </location>
</feature>
<dbReference type="InterPro" id="IPR035906">
    <property type="entry name" value="MetI-like_sf"/>
</dbReference>
<feature type="transmembrane region" description="Helical" evidence="7">
    <location>
        <begin position="115"/>
        <end position="137"/>
    </location>
</feature>
<feature type="domain" description="ABC transmembrane type-1" evidence="8">
    <location>
        <begin position="111"/>
        <end position="320"/>
    </location>
</feature>
<evidence type="ECO:0000256" key="6">
    <source>
        <dbReference type="ARBA" id="ARBA00023136"/>
    </source>
</evidence>
<gene>
    <name evidence="9" type="ORF">FB561_4409</name>
</gene>